<organism evidence="3 4">
    <name type="scientific">Eiseniibacteriota bacterium</name>
    <dbReference type="NCBI Taxonomy" id="2212470"/>
    <lineage>
        <taxon>Bacteria</taxon>
        <taxon>Candidatus Eiseniibacteriota</taxon>
    </lineage>
</organism>
<feature type="region of interest" description="Disordered" evidence="1">
    <location>
        <begin position="1"/>
        <end position="32"/>
    </location>
</feature>
<evidence type="ECO:0000313" key="3">
    <source>
        <dbReference type="EMBL" id="MBU2692196.1"/>
    </source>
</evidence>
<comment type="caution">
    <text evidence="3">The sequence shown here is derived from an EMBL/GenBank/DDBJ whole genome shotgun (WGS) entry which is preliminary data.</text>
</comment>
<name>A0A948RXA6_UNCEI</name>
<protein>
    <submittedName>
        <fullName evidence="3">PilZ domain-containing protein</fullName>
    </submittedName>
</protein>
<dbReference type="Proteomes" id="UP000777784">
    <property type="component" value="Unassembled WGS sequence"/>
</dbReference>
<dbReference type="AlphaFoldDB" id="A0A948RXA6"/>
<evidence type="ECO:0000313" key="4">
    <source>
        <dbReference type="Proteomes" id="UP000777784"/>
    </source>
</evidence>
<dbReference type="Gene3D" id="2.40.10.220">
    <property type="entry name" value="predicted glycosyltransferase like domains"/>
    <property type="match status" value="1"/>
</dbReference>
<dbReference type="SUPFAM" id="SSF141371">
    <property type="entry name" value="PilZ domain-like"/>
    <property type="match status" value="1"/>
</dbReference>
<accession>A0A948RXA6</accession>
<dbReference type="InterPro" id="IPR009875">
    <property type="entry name" value="PilZ_domain"/>
</dbReference>
<evidence type="ECO:0000259" key="2">
    <source>
        <dbReference type="Pfam" id="PF07238"/>
    </source>
</evidence>
<dbReference type="Pfam" id="PF07238">
    <property type="entry name" value="PilZ"/>
    <property type="match status" value="1"/>
</dbReference>
<feature type="compositionally biased region" description="Polar residues" evidence="1">
    <location>
        <begin position="1"/>
        <end position="10"/>
    </location>
</feature>
<dbReference type="GO" id="GO:0035438">
    <property type="term" value="F:cyclic-di-GMP binding"/>
    <property type="evidence" value="ECO:0007669"/>
    <property type="project" value="InterPro"/>
</dbReference>
<feature type="domain" description="PilZ" evidence="2">
    <location>
        <begin position="25"/>
        <end position="130"/>
    </location>
</feature>
<evidence type="ECO:0000256" key="1">
    <source>
        <dbReference type="SAM" id="MobiDB-lite"/>
    </source>
</evidence>
<proteinExistence type="predicted"/>
<dbReference type="EMBL" id="JAHJDP010000085">
    <property type="protein sequence ID" value="MBU2692196.1"/>
    <property type="molecule type" value="Genomic_DNA"/>
</dbReference>
<gene>
    <name evidence="3" type="ORF">KJ970_14840</name>
</gene>
<reference evidence="3" key="1">
    <citation type="submission" date="2021-05" db="EMBL/GenBank/DDBJ databases">
        <title>Energy efficiency and biological interactions define the core microbiome of deep oligotrophic groundwater.</title>
        <authorList>
            <person name="Mehrshad M."/>
            <person name="Lopez-Fernandez M."/>
            <person name="Bell E."/>
            <person name="Bernier-Latmani R."/>
            <person name="Bertilsson S."/>
            <person name="Dopson M."/>
        </authorList>
    </citation>
    <scope>NUCLEOTIDE SEQUENCE</scope>
    <source>
        <strain evidence="3">Modern_marine.mb.64</strain>
    </source>
</reference>
<sequence length="149" mass="17207">MSSGPMTSNGSEKEEVPSFDDPASQRRKEYRLPVTFPIKVRPDRQEEDEEGPWAHLETLDLSAGGCRLNDPLNILGPGLLVKARLDLGDKSPTIRCRMQILDQRPSPTNERAWGARFLDLEYHQEVRIRHRLNLECRRLRQQHRRSVAV</sequence>